<evidence type="ECO:0000256" key="5">
    <source>
        <dbReference type="PIRSR" id="PIRSR602401-1"/>
    </source>
</evidence>
<organism evidence="8 9">
    <name type="scientific">Helianthus annuus</name>
    <name type="common">Common sunflower</name>
    <dbReference type="NCBI Taxonomy" id="4232"/>
    <lineage>
        <taxon>Eukaryota</taxon>
        <taxon>Viridiplantae</taxon>
        <taxon>Streptophyta</taxon>
        <taxon>Embryophyta</taxon>
        <taxon>Tracheophyta</taxon>
        <taxon>Spermatophyta</taxon>
        <taxon>Magnoliopsida</taxon>
        <taxon>eudicotyledons</taxon>
        <taxon>Gunneridae</taxon>
        <taxon>Pentapetalae</taxon>
        <taxon>asterids</taxon>
        <taxon>campanulids</taxon>
        <taxon>Asterales</taxon>
        <taxon>Asteraceae</taxon>
        <taxon>Asteroideae</taxon>
        <taxon>Heliantheae alliance</taxon>
        <taxon>Heliantheae</taxon>
        <taxon>Helianthus</taxon>
    </lineage>
</organism>
<dbReference type="PRINTS" id="PR00463">
    <property type="entry name" value="EP450I"/>
</dbReference>
<evidence type="ECO:0000256" key="7">
    <source>
        <dbReference type="SAM" id="Phobius"/>
    </source>
</evidence>
<dbReference type="InterPro" id="IPR017972">
    <property type="entry name" value="Cyt_P450_CS"/>
</dbReference>
<dbReference type="PANTHER" id="PTHR47950:SF14">
    <property type="entry name" value="CYTOCHROME P450 76A2-LIKE ISOFORM X1"/>
    <property type="match status" value="1"/>
</dbReference>
<keyword evidence="3 6" id="KW-0560">Oxidoreductase</keyword>
<dbReference type="InParanoid" id="A0A251SRW0"/>
<keyword evidence="2 5" id="KW-0479">Metal-binding</keyword>
<keyword evidence="7" id="KW-1133">Transmembrane helix</keyword>
<dbReference type="EMBL" id="CM007902">
    <property type="protein sequence ID" value="OTG01242.1"/>
    <property type="molecule type" value="Genomic_DNA"/>
</dbReference>
<evidence type="ECO:0000256" key="6">
    <source>
        <dbReference type="RuleBase" id="RU000461"/>
    </source>
</evidence>
<dbReference type="CDD" id="cd11073">
    <property type="entry name" value="CYP76-like"/>
    <property type="match status" value="1"/>
</dbReference>
<sequence>MIQNRATMKFNWTFVLVSFITLFCIILIRRKKAATAGKRQPPAPPGWPVFGNLFNLGSMPHRTVAGLATEYGPVVRLKLGSVNTVWGGHPNISDLYPWLKRFDLQGLKAKMDRDVGKAIDIATGWVKERVEQRAKEAEQGHVERRKDFLDVLLDYEGTGKDEPEKMSERDITIFILVLAILSAKAATELFKNHDLTFVERTITETSKSHDYDKSSLALAPYGMYWRVLRKICTVEMLVAKRINQSSDVRRQCVDNMLDWIETEAKSAKTGKGVHVAKFVFLASFNLLGNLMLSRDLANPDSKLGSEFFTSMIGLMEWGGHPNISDLYPWLKWFDLQGLRSKMDRDVGKAMEIATGWVKERVEKRLKEAEQCSGERRKDFLDVLLDYEGTGKDEPEKMSERDITIFILEIFLAGSETTSSTIEWALTELLRCPEKMVRAKDELASVIGPNKKLDESSIDKLPYLQAIIKETLRLHAPIPFLVPRKARHDTNFMGYHIPKDTQLFVNAWAIGRDPECWENPNSFEPERFLGSTIDYKGQHFELIPFGAGRRMCVGVPLAQRVLHLVLGSLLHEFDWEVESHVKPKTLNMNDKMGVVVRKLEPLKAIPKKVKR</sequence>
<evidence type="ECO:0000313" key="8">
    <source>
        <dbReference type="EMBL" id="OTG01242.1"/>
    </source>
</evidence>
<keyword evidence="9" id="KW-1185">Reference proteome</keyword>
<dbReference type="OMA" id="ALHWIVL"/>
<dbReference type="AlphaFoldDB" id="A0A251SRW0"/>
<dbReference type="InterPro" id="IPR036396">
    <property type="entry name" value="Cyt_P450_sf"/>
</dbReference>
<feature type="binding site" description="axial binding residue" evidence="5">
    <location>
        <position position="551"/>
    </location>
    <ligand>
        <name>heme</name>
        <dbReference type="ChEBI" id="CHEBI:30413"/>
    </ligand>
    <ligandPart>
        <name>Fe</name>
        <dbReference type="ChEBI" id="CHEBI:18248"/>
    </ligandPart>
</feature>
<name>A0A251SRW0_HELAN</name>
<dbReference type="GO" id="GO:0016705">
    <property type="term" value="F:oxidoreductase activity, acting on paired donors, with incorporation or reduction of molecular oxygen"/>
    <property type="evidence" value="ECO:0007669"/>
    <property type="project" value="InterPro"/>
</dbReference>
<dbReference type="GO" id="GO:0020037">
    <property type="term" value="F:heme binding"/>
    <property type="evidence" value="ECO:0007669"/>
    <property type="project" value="InterPro"/>
</dbReference>
<evidence type="ECO:0000313" key="9">
    <source>
        <dbReference type="Proteomes" id="UP000215914"/>
    </source>
</evidence>
<dbReference type="Proteomes" id="UP000215914">
    <property type="component" value="Chromosome 13"/>
</dbReference>
<gene>
    <name evidence="8" type="ORF">HannXRQ_Chr13g0399951</name>
</gene>
<protein>
    <submittedName>
        <fullName evidence="8">Putative cytochrome P450</fullName>
    </submittedName>
</protein>
<evidence type="ECO:0000256" key="4">
    <source>
        <dbReference type="ARBA" id="ARBA00023004"/>
    </source>
</evidence>
<comment type="similarity">
    <text evidence="1 6">Belongs to the cytochrome P450 family.</text>
</comment>
<proteinExistence type="inferred from homology"/>
<dbReference type="GO" id="GO:0016491">
    <property type="term" value="F:oxidoreductase activity"/>
    <property type="evidence" value="ECO:0000318"/>
    <property type="project" value="GO_Central"/>
</dbReference>
<keyword evidence="7" id="KW-0472">Membrane</keyword>
<keyword evidence="7" id="KW-0812">Transmembrane</keyword>
<dbReference type="PROSITE" id="PS00086">
    <property type="entry name" value="CYTOCHROME_P450"/>
    <property type="match status" value="1"/>
</dbReference>
<dbReference type="Gene3D" id="1.10.630.10">
    <property type="entry name" value="Cytochrome P450"/>
    <property type="match status" value="3"/>
</dbReference>
<keyword evidence="5 6" id="KW-0349">Heme</keyword>
<comment type="cofactor">
    <cofactor evidence="5">
        <name>heme</name>
        <dbReference type="ChEBI" id="CHEBI:30413"/>
    </cofactor>
</comment>
<evidence type="ECO:0000256" key="1">
    <source>
        <dbReference type="ARBA" id="ARBA00010617"/>
    </source>
</evidence>
<dbReference type="STRING" id="4232.A0A251SRW0"/>
<evidence type="ECO:0000256" key="2">
    <source>
        <dbReference type="ARBA" id="ARBA00022723"/>
    </source>
</evidence>
<keyword evidence="6" id="KW-0503">Monooxygenase</keyword>
<accession>A0A251SRW0</accession>
<reference evidence="9" key="1">
    <citation type="journal article" date="2017" name="Nature">
        <title>The sunflower genome provides insights into oil metabolism, flowering and Asterid evolution.</title>
        <authorList>
            <person name="Badouin H."/>
            <person name="Gouzy J."/>
            <person name="Grassa C.J."/>
            <person name="Murat F."/>
            <person name="Staton S.E."/>
            <person name="Cottret L."/>
            <person name="Lelandais-Briere C."/>
            <person name="Owens G.L."/>
            <person name="Carrere S."/>
            <person name="Mayjonade B."/>
            <person name="Legrand L."/>
            <person name="Gill N."/>
            <person name="Kane N.C."/>
            <person name="Bowers J.E."/>
            <person name="Hubner S."/>
            <person name="Bellec A."/>
            <person name="Berard A."/>
            <person name="Berges H."/>
            <person name="Blanchet N."/>
            <person name="Boniface M.C."/>
            <person name="Brunel D."/>
            <person name="Catrice O."/>
            <person name="Chaidir N."/>
            <person name="Claudel C."/>
            <person name="Donnadieu C."/>
            <person name="Faraut T."/>
            <person name="Fievet G."/>
            <person name="Helmstetter N."/>
            <person name="King M."/>
            <person name="Knapp S.J."/>
            <person name="Lai Z."/>
            <person name="Le Paslier M.C."/>
            <person name="Lippi Y."/>
            <person name="Lorenzon L."/>
            <person name="Mandel J.R."/>
            <person name="Marage G."/>
            <person name="Marchand G."/>
            <person name="Marquand E."/>
            <person name="Bret-Mestries E."/>
            <person name="Morien E."/>
            <person name="Nambeesan S."/>
            <person name="Nguyen T."/>
            <person name="Pegot-Espagnet P."/>
            <person name="Pouilly N."/>
            <person name="Raftis F."/>
            <person name="Sallet E."/>
            <person name="Schiex T."/>
            <person name="Thomas J."/>
            <person name="Vandecasteele C."/>
            <person name="Vares D."/>
            <person name="Vear F."/>
            <person name="Vautrin S."/>
            <person name="Crespi M."/>
            <person name="Mangin B."/>
            <person name="Burke J.M."/>
            <person name="Salse J."/>
            <person name="Munos S."/>
            <person name="Vincourt P."/>
            <person name="Rieseberg L.H."/>
            <person name="Langlade N.B."/>
        </authorList>
    </citation>
    <scope>NUCLEOTIDE SEQUENCE [LARGE SCALE GENOMIC DNA]</scope>
    <source>
        <strain evidence="9">cv. SF193</strain>
    </source>
</reference>
<dbReference type="InterPro" id="IPR002401">
    <property type="entry name" value="Cyt_P450_E_grp-I"/>
</dbReference>
<dbReference type="FunFam" id="1.10.630.10:FF:000007">
    <property type="entry name" value="Cytochrome P450 76C4"/>
    <property type="match status" value="1"/>
</dbReference>
<keyword evidence="4 5" id="KW-0408">Iron</keyword>
<evidence type="ECO:0000256" key="3">
    <source>
        <dbReference type="ARBA" id="ARBA00023002"/>
    </source>
</evidence>
<dbReference type="Pfam" id="PF00067">
    <property type="entry name" value="p450"/>
    <property type="match status" value="2"/>
</dbReference>
<dbReference type="SUPFAM" id="SSF48264">
    <property type="entry name" value="Cytochrome P450"/>
    <property type="match status" value="2"/>
</dbReference>
<dbReference type="PRINTS" id="PR00385">
    <property type="entry name" value="P450"/>
</dbReference>
<dbReference type="InterPro" id="IPR001128">
    <property type="entry name" value="Cyt_P450"/>
</dbReference>
<dbReference type="GO" id="GO:0004497">
    <property type="term" value="F:monooxygenase activity"/>
    <property type="evidence" value="ECO:0007669"/>
    <property type="project" value="UniProtKB-KW"/>
</dbReference>
<feature type="transmembrane region" description="Helical" evidence="7">
    <location>
        <begin position="12"/>
        <end position="29"/>
    </location>
</feature>
<dbReference type="PANTHER" id="PTHR47950">
    <property type="entry name" value="CYTOCHROME P450, FAMILY 76, SUBFAMILY C, POLYPEPTIDE 5-RELATED"/>
    <property type="match status" value="1"/>
</dbReference>
<dbReference type="GO" id="GO:0005506">
    <property type="term" value="F:iron ion binding"/>
    <property type="evidence" value="ECO:0007669"/>
    <property type="project" value="InterPro"/>
</dbReference>